<sequence>MFGNLFGPRYQYAVGDGVLLPARNVFFQVQWRGYLVLGPPGQRRRVPIYWLGEAHWDCYYEDELVPIESLPF</sequence>
<protein>
    <submittedName>
        <fullName evidence="1">Uncharacterized protein</fullName>
    </submittedName>
</protein>
<organism evidence="1 2">
    <name type="scientific">Hymenobacter negativus</name>
    <dbReference type="NCBI Taxonomy" id="2795026"/>
    <lineage>
        <taxon>Bacteria</taxon>
        <taxon>Pseudomonadati</taxon>
        <taxon>Bacteroidota</taxon>
        <taxon>Cytophagia</taxon>
        <taxon>Cytophagales</taxon>
        <taxon>Hymenobacteraceae</taxon>
        <taxon>Hymenobacter</taxon>
    </lineage>
</organism>
<comment type="caution">
    <text evidence="1">The sequence shown here is derived from an EMBL/GenBank/DDBJ whole genome shotgun (WGS) entry which is preliminary data.</text>
</comment>
<proteinExistence type="predicted"/>
<evidence type="ECO:0000313" key="1">
    <source>
        <dbReference type="EMBL" id="MBO2010903.1"/>
    </source>
</evidence>
<evidence type="ECO:0000313" key="2">
    <source>
        <dbReference type="Proteomes" id="UP000664369"/>
    </source>
</evidence>
<keyword evidence="2" id="KW-1185">Reference proteome</keyword>
<dbReference type="Proteomes" id="UP000664369">
    <property type="component" value="Unassembled WGS sequence"/>
</dbReference>
<gene>
    <name evidence="1" type="ORF">J4E00_17720</name>
</gene>
<name>A0ABS3QI26_9BACT</name>
<dbReference type="RefSeq" id="WP_208176591.1">
    <property type="nucleotide sequence ID" value="NZ_JAGETZ010000008.1"/>
</dbReference>
<dbReference type="EMBL" id="JAGETZ010000008">
    <property type="protein sequence ID" value="MBO2010903.1"/>
    <property type="molecule type" value="Genomic_DNA"/>
</dbReference>
<accession>A0ABS3QI26</accession>
<reference evidence="1 2" key="1">
    <citation type="submission" date="2021-03" db="EMBL/GenBank/DDBJ databases">
        <authorList>
            <person name="Kim M.K."/>
        </authorList>
    </citation>
    <scope>NUCLEOTIDE SEQUENCE [LARGE SCALE GENOMIC DNA]</scope>
    <source>
        <strain evidence="1 2">BT442</strain>
    </source>
</reference>